<sequence>MAEWEEKAVGCGEKAEAEEEEEEEERLLQGVTVMDFDVLCSTVAQGNWRKLQDDDDVDGGGGDVDGGEFGGVLRMWEGEVLDFFDDRRVALQSACCPCYRFGKNMRRAGFGSCFLQGTVYLILAIGGVMNFIAFIVTKRRCFLYLAVSFVISIGGYLGYHRTQIKKKFNIKGRDSSMDDCIYHLVCPCCTLSQESRTLEMNNVQDGTWHGRGDTICVGSYSEGSKAFFELHPPPVSTKCPEPCSMMEKSTDVVITLDNDKL</sequence>
<evidence type="ECO:0000313" key="4">
    <source>
        <dbReference type="Proteomes" id="UP001064489"/>
    </source>
</evidence>
<evidence type="ECO:0000256" key="1">
    <source>
        <dbReference type="SAM" id="MobiDB-lite"/>
    </source>
</evidence>
<accession>A0AAD5P405</accession>
<dbReference type="Pfam" id="PF04749">
    <property type="entry name" value="PLAC8"/>
    <property type="match status" value="1"/>
</dbReference>
<proteinExistence type="predicted"/>
<feature type="region of interest" description="Disordered" evidence="1">
    <location>
        <begin position="1"/>
        <end position="24"/>
    </location>
</feature>
<gene>
    <name evidence="3" type="ORF">LWI28_007397</name>
</gene>
<organism evidence="3 4">
    <name type="scientific">Acer negundo</name>
    <name type="common">Box elder</name>
    <dbReference type="NCBI Taxonomy" id="4023"/>
    <lineage>
        <taxon>Eukaryota</taxon>
        <taxon>Viridiplantae</taxon>
        <taxon>Streptophyta</taxon>
        <taxon>Embryophyta</taxon>
        <taxon>Tracheophyta</taxon>
        <taxon>Spermatophyta</taxon>
        <taxon>Magnoliopsida</taxon>
        <taxon>eudicotyledons</taxon>
        <taxon>Gunneridae</taxon>
        <taxon>Pentapetalae</taxon>
        <taxon>rosids</taxon>
        <taxon>malvids</taxon>
        <taxon>Sapindales</taxon>
        <taxon>Sapindaceae</taxon>
        <taxon>Hippocastanoideae</taxon>
        <taxon>Acereae</taxon>
        <taxon>Acer</taxon>
    </lineage>
</organism>
<protein>
    <submittedName>
        <fullName evidence="3">Uncharacterized protein</fullName>
    </submittedName>
</protein>
<comment type="caution">
    <text evidence="3">The sequence shown here is derived from an EMBL/GenBank/DDBJ whole genome shotgun (WGS) entry which is preliminary data.</text>
</comment>
<dbReference type="PANTHER" id="PTHR15907">
    <property type="entry name" value="DUF614 FAMILY PROTEIN-RELATED"/>
    <property type="match status" value="1"/>
</dbReference>
<keyword evidence="2" id="KW-1133">Transmembrane helix</keyword>
<evidence type="ECO:0000256" key="2">
    <source>
        <dbReference type="SAM" id="Phobius"/>
    </source>
</evidence>
<dbReference type="NCBIfam" id="TIGR01571">
    <property type="entry name" value="A_thal_Cys_rich"/>
    <property type="match status" value="1"/>
</dbReference>
<keyword evidence="2" id="KW-0812">Transmembrane</keyword>
<dbReference type="AlphaFoldDB" id="A0AAD5P405"/>
<evidence type="ECO:0000313" key="3">
    <source>
        <dbReference type="EMBL" id="KAI9197957.1"/>
    </source>
</evidence>
<name>A0AAD5P405_ACENE</name>
<keyword evidence="4" id="KW-1185">Reference proteome</keyword>
<feature type="transmembrane region" description="Helical" evidence="2">
    <location>
        <begin position="113"/>
        <end position="136"/>
    </location>
</feature>
<dbReference type="Proteomes" id="UP001064489">
    <property type="component" value="Chromosome 13"/>
</dbReference>
<reference evidence="3 4" key="1">
    <citation type="journal article" date="2022" name="Plant J.">
        <title>Strategies of tolerance reflected in two North American maple genomes.</title>
        <authorList>
            <person name="McEvoy S.L."/>
            <person name="Sezen U.U."/>
            <person name="Trouern-Trend A."/>
            <person name="McMahon S.M."/>
            <person name="Schaberg P.G."/>
            <person name="Yang J."/>
            <person name="Wegrzyn J.L."/>
            <person name="Swenson N.G."/>
        </authorList>
    </citation>
    <scope>NUCLEOTIDE SEQUENCE [LARGE SCALE GENOMIC DNA]</scope>
    <source>
        <strain evidence="3">91603</strain>
    </source>
</reference>
<dbReference type="EMBL" id="JAJSOW010000002">
    <property type="protein sequence ID" value="KAI9197957.1"/>
    <property type="molecule type" value="Genomic_DNA"/>
</dbReference>
<keyword evidence="2" id="KW-0472">Membrane</keyword>
<dbReference type="InterPro" id="IPR006461">
    <property type="entry name" value="PLAC_motif_containing"/>
</dbReference>
<feature type="transmembrane region" description="Helical" evidence="2">
    <location>
        <begin position="142"/>
        <end position="159"/>
    </location>
</feature>